<sequence length="385" mass="39736">MRILFSSLTSHGHTYPLLPLARAARDAGHEVLYGTGEDFHPVLESLGLTPVSAGGSMHDAFARASTAIAGVGDAREVDPAQRNLIIGRAFGSEMPRQFAADLEPVVPTVDLVVHEAGNPGAGLAARRAGVPGVCHGFGRMTQDESLSAFITDELGAFAAEIGVEVPSGDYSIGLGNPYLDIYPPSLQHPDFVANGDRIELRPVPYAEPGELPAAVTEGSGPLVYLTLGTAFGSAPVLSKAIEGLASLDVRVLVSGGRIVEESELGELPGNVSVVSWLPQADLLPHLDLVVHHGGSGTTLGALGAGVKQLFIPQGADQFVNAEAVVGGGAAMSLQPDDVSAEAVATCARKLLGAGEVDEPVRRIAAEIAAMPAPSEVARRLPELAR</sequence>
<keyword evidence="3" id="KW-1185">Reference proteome</keyword>
<gene>
    <name evidence="2" type="ORF">GCM10010470_41590</name>
</gene>
<dbReference type="RefSeq" id="WP_344682145.1">
    <property type="nucleotide sequence ID" value="NZ_BAAAUX010000016.1"/>
</dbReference>
<dbReference type="Proteomes" id="UP001500979">
    <property type="component" value="Unassembled WGS sequence"/>
</dbReference>
<reference evidence="2 3" key="1">
    <citation type="journal article" date="2019" name="Int. J. Syst. Evol. Microbiol.">
        <title>The Global Catalogue of Microorganisms (GCM) 10K type strain sequencing project: providing services to taxonomists for standard genome sequencing and annotation.</title>
        <authorList>
            <consortium name="The Broad Institute Genomics Platform"/>
            <consortium name="The Broad Institute Genome Sequencing Center for Infectious Disease"/>
            <person name="Wu L."/>
            <person name="Ma J."/>
        </authorList>
    </citation>
    <scope>NUCLEOTIDE SEQUENCE [LARGE SCALE GENOMIC DNA]</scope>
    <source>
        <strain evidence="2 3">JCM 9383</strain>
    </source>
</reference>
<dbReference type="InterPro" id="IPR050426">
    <property type="entry name" value="Glycosyltransferase_28"/>
</dbReference>
<dbReference type="PANTHER" id="PTHR48050:SF13">
    <property type="entry name" value="STEROL 3-BETA-GLUCOSYLTRANSFERASE UGT80A2"/>
    <property type="match status" value="1"/>
</dbReference>
<evidence type="ECO:0000313" key="3">
    <source>
        <dbReference type="Proteomes" id="UP001500979"/>
    </source>
</evidence>
<dbReference type="PANTHER" id="PTHR48050">
    <property type="entry name" value="STEROL 3-BETA-GLUCOSYLTRANSFERASE"/>
    <property type="match status" value="1"/>
</dbReference>
<evidence type="ECO:0000259" key="1">
    <source>
        <dbReference type="Pfam" id="PF06722"/>
    </source>
</evidence>
<dbReference type="EMBL" id="BAAAUX010000016">
    <property type="protein sequence ID" value="GAA2802226.1"/>
    <property type="molecule type" value="Genomic_DNA"/>
</dbReference>
<dbReference type="CDD" id="cd03784">
    <property type="entry name" value="GT1_Gtf-like"/>
    <property type="match status" value="1"/>
</dbReference>
<accession>A0ABN3VHR4</accession>
<comment type="caution">
    <text evidence="2">The sequence shown here is derived from an EMBL/GenBank/DDBJ whole genome shotgun (WGS) entry which is preliminary data.</text>
</comment>
<name>A0ABN3VHR4_9PSEU</name>
<dbReference type="SUPFAM" id="SSF53756">
    <property type="entry name" value="UDP-Glycosyltransferase/glycogen phosphorylase"/>
    <property type="match status" value="1"/>
</dbReference>
<proteinExistence type="predicted"/>
<dbReference type="InterPro" id="IPR002213">
    <property type="entry name" value="UDP_glucos_trans"/>
</dbReference>
<organism evidence="2 3">
    <name type="scientific">Saccharopolyspora taberi</name>
    <dbReference type="NCBI Taxonomy" id="60895"/>
    <lineage>
        <taxon>Bacteria</taxon>
        <taxon>Bacillati</taxon>
        <taxon>Actinomycetota</taxon>
        <taxon>Actinomycetes</taxon>
        <taxon>Pseudonocardiales</taxon>
        <taxon>Pseudonocardiaceae</taxon>
        <taxon>Saccharopolyspora</taxon>
    </lineage>
</organism>
<dbReference type="Gene3D" id="3.40.50.2000">
    <property type="entry name" value="Glycogen Phosphorylase B"/>
    <property type="match status" value="2"/>
</dbReference>
<protein>
    <submittedName>
        <fullName evidence="2">Glycosyltransferase</fullName>
    </submittedName>
</protein>
<dbReference type="Pfam" id="PF06722">
    <property type="entry name" value="EryCIII-like_C"/>
    <property type="match status" value="1"/>
</dbReference>
<feature type="domain" description="Erythromycin biosynthesis protein CIII-like C-terminal" evidence="1">
    <location>
        <begin position="243"/>
        <end position="383"/>
    </location>
</feature>
<dbReference type="InterPro" id="IPR010610">
    <property type="entry name" value="EryCIII-like_C"/>
</dbReference>
<evidence type="ECO:0000313" key="2">
    <source>
        <dbReference type="EMBL" id="GAA2802226.1"/>
    </source>
</evidence>